<feature type="signal peptide" evidence="1">
    <location>
        <begin position="1"/>
        <end position="22"/>
    </location>
</feature>
<dbReference type="InterPro" id="IPR055473">
    <property type="entry name" value="DUF7045"/>
</dbReference>
<evidence type="ECO:0000313" key="6">
    <source>
        <dbReference type="EMBL" id="ATU83041.1"/>
    </source>
</evidence>
<proteinExistence type="evidence at transcript level"/>
<keyword evidence="1" id="KW-0732">Signal</keyword>
<organism evidence="6">
    <name type="scientific">Pristhesancus plagipennis</name>
    <name type="common">Common assassin bug</name>
    <dbReference type="NCBI Taxonomy" id="1955184"/>
    <lineage>
        <taxon>Eukaryota</taxon>
        <taxon>Metazoa</taxon>
        <taxon>Ecdysozoa</taxon>
        <taxon>Arthropoda</taxon>
        <taxon>Hexapoda</taxon>
        <taxon>Insecta</taxon>
        <taxon>Pterygota</taxon>
        <taxon>Neoptera</taxon>
        <taxon>Paraneoptera</taxon>
        <taxon>Hemiptera</taxon>
        <taxon>Heteroptera</taxon>
        <taxon>Panheteroptera</taxon>
        <taxon>Cimicomorpha</taxon>
        <taxon>Reduviidae</taxon>
        <taxon>Harpactorinae</taxon>
        <taxon>Harpactorini</taxon>
        <taxon>Pristhesancus</taxon>
    </lineage>
</organism>
<feature type="chain" id="PRO_5014907605" evidence="1">
    <location>
        <begin position="23"/>
        <end position="557"/>
    </location>
</feature>
<feature type="domain" description="DUF7043" evidence="3">
    <location>
        <begin position="263"/>
        <end position="371"/>
    </location>
</feature>
<reference evidence="6" key="1">
    <citation type="submission" date="2016-10" db="EMBL/GenBank/DDBJ databases">
        <title>The assassin bug Pristhesancus plagipennis produces two different types of venom.</title>
        <authorList>
            <person name="Walker A.A."/>
            <person name="Herzig V."/>
            <person name="Jin J."/>
            <person name="Fry B.G."/>
            <person name="King G.F."/>
        </authorList>
    </citation>
    <scope>NUCLEOTIDE SEQUENCE</scope>
    <source>
        <tissue evidence="6">Venom/labial glands</tissue>
    </source>
</reference>
<evidence type="ECO:0000259" key="5">
    <source>
        <dbReference type="Pfam" id="PF23073"/>
    </source>
</evidence>
<dbReference type="InterPro" id="IPR055471">
    <property type="entry name" value="DUF7043"/>
</dbReference>
<dbReference type="Pfam" id="PF23069">
    <property type="entry name" value="DUF7042"/>
    <property type="match status" value="1"/>
</dbReference>
<evidence type="ECO:0000259" key="2">
    <source>
        <dbReference type="Pfam" id="PF23069"/>
    </source>
</evidence>
<dbReference type="Pfam" id="PF23071">
    <property type="entry name" value="DUF7044"/>
    <property type="match status" value="1"/>
</dbReference>
<dbReference type="EMBL" id="KY031290">
    <property type="protein sequence ID" value="ATU83041.1"/>
    <property type="molecule type" value="mRNA"/>
</dbReference>
<evidence type="ECO:0000259" key="3">
    <source>
        <dbReference type="Pfam" id="PF23070"/>
    </source>
</evidence>
<dbReference type="Pfam" id="PF23070">
    <property type="entry name" value="DUF7043"/>
    <property type="match status" value="1"/>
</dbReference>
<dbReference type="GO" id="GO:0061909">
    <property type="term" value="P:autophagosome-lysosome fusion"/>
    <property type="evidence" value="ECO:0007669"/>
    <property type="project" value="TreeGrafter"/>
</dbReference>
<dbReference type="PANTHER" id="PTHR22255:SF9">
    <property type="entry name" value="LP06548P"/>
    <property type="match status" value="1"/>
</dbReference>
<dbReference type="InterPro" id="IPR055472">
    <property type="entry name" value="DUF7044"/>
</dbReference>
<sequence>MCGSRLGLWINIAIIFPHLVTTHGPGCKFPDTWTGKWFQHGIDKPSIYLNETHIENKGDCVRTDGVNKFIVHDRQEKCYRCLAMYEKHTNVLQYKETYCDKEDSLEELCNQINGDALLLSMFRVDAKQVTCPFKSPPFAVEYSKGHGECGREGEPPSRAESCTDDTRLVLRFQACPDVPGTEAAVEELECLATWKESSSHYLVGRMHHSLATTDEQRYRCFIYQKTDPHTYQLAQSGEATCNGMLSLGDGSRTLKLRRIEATHTKCKFPSWVTQHGHWKSLDYSHYYHFSHRNASLKVTSQAGETETKLMCHTIVSEKHNVAKLVVHVVSGCQGGYRCMTIHKRDSHVIQMQQSGLSTEPSEACSSFNEESSYSSNTITMIAGKKLPGNKCPMEGRYSTVPSKQEPKEDFTFGEDGGASSKCGHHTSLQSLYVGCAPNHDTMEFQTNCRTVPTTSYSCHGSWKEDSTTYVVVSPVSRHSNDAHHYCFIFNQIGSNILLQRVAETCAIASRPTEWMFNITEVGTCNETNAASSPNNLRYFSLIISFILLCVLYHNTQR</sequence>
<dbReference type="Pfam" id="PF23073">
    <property type="entry name" value="DUF7045"/>
    <property type="match status" value="1"/>
</dbReference>
<feature type="domain" description="DUF7045" evidence="5">
    <location>
        <begin position="421"/>
        <end position="506"/>
    </location>
</feature>
<name>A0A2K8JMZ5_PRIPG</name>
<feature type="domain" description="DUF7044" evidence="4">
    <location>
        <begin position="26"/>
        <end position="111"/>
    </location>
</feature>
<protein>
    <submittedName>
        <fullName evidence="6">Uncharacterized protein</fullName>
    </submittedName>
</protein>
<dbReference type="InterPro" id="IPR055470">
    <property type="entry name" value="DUF7042"/>
</dbReference>
<dbReference type="AlphaFoldDB" id="A0A2K8JMZ5"/>
<accession>A0A2K8JMZ5</accession>
<evidence type="ECO:0000256" key="1">
    <source>
        <dbReference type="SAM" id="SignalP"/>
    </source>
</evidence>
<dbReference type="PANTHER" id="PTHR22255">
    <property type="entry name" value="LP06548P"/>
    <property type="match status" value="1"/>
</dbReference>
<evidence type="ECO:0000259" key="4">
    <source>
        <dbReference type="Pfam" id="PF23071"/>
    </source>
</evidence>
<feature type="domain" description="DUF7042" evidence="2">
    <location>
        <begin position="128"/>
        <end position="257"/>
    </location>
</feature>